<evidence type="ECO:0000259" key="4">
    <source>
        <dbReference type="PROSITE" id="PS00623"/>
    </source>
</evidence>
<dbReference type="Gene3D" id="3.30.560.10">
    <property type="entry name" value="Glucose Oxidase, domain 3"/>
    <property type="match status" value="1"/>
</dbReference>
<dbReference type="SUPFAM" id="SSF54373">
    <property type="entry name" value="FAD-linked reductases, C-terminal domain"/>
    <property type="match status" value="1"/>
</dbReference>
<reference evidence="5 6" key="1">
    <citation type="submission" date="2017-12" db="EMBL/GenBank/DDBJ databases">
        <title>Comparative genomics of Botrytis spp.</title>
        <authorList>
            <person name="Valero-Jimenez C.A."/>
            <person name="Tapia P."/>
            <person name="Veloso J."/>
            <person name="Silva-Moreno E."/>
            <person name="Staats M."/>
            <person name="Valdes J.H."/>
            <person name="Van Kan J.A.L."/>
        </authorList>
    </citation>
    <scope>NUCLEOTIDE SEQUENCE [LARGE SCALE GENOMIC DNA]</scope>
    <source>
        <strain evidence="5 6">Bt9001</strain>
    </source>
</reference>
<dbReference type="PANTHER" id="PTHR11552:SF210">
    <property type="entry name" value="GLUCOSE-METHANOL-CHOLINE OXIDOREDUCTASE N-TERMINAL DOMAIN-CONTAINING PROTEIN-RELATED"/>
    <property type="match status" value="1"/>
</dbReference>
<dbReference type="Proteomes" id="UP000297777">
    <property type="component" value="Unassembled WGS sequence"/>
</dbReference>
<comment type="similarity">
    <text evidence="1 3">Belongs to the GMC oxidoreductase family.</text>
</comment>
<protein>
    <recommendedName>
        <fullName evidence="4">Glucose-methanol-choline oxidoreductase N-terminal domain-containing protein</fullName>
    </recommendedName>
</protein>
<dbReference type="OrthoDB" id="269227at2759"/>
<sequence length="611" mass="65738">MSSNSYDFIIVGGGTSGLVVAARLTEDPSVRVLLLEAGEDHSADPRVITPGLWPALLGTDMDWGFLSEPQEALNGKKIPLSQGRLLGGSTAINGQAWIAPSKYTVDAWATFGNSSWTWDTISPYFQKSCTLTKPSPEAYSHLSLSYIDEKVQSKFTGPVQTSFAEEVNDPLPKAWVDTWAELGYGVTGDPFSGVAVGGYVNAMNIDPVTKQRSHALSAYYEPIKTRENLVVKTSAFVEKILLDGKTSDVVAKGVSYIKDGKTETATVIQEVILAAGVFATPKLLELSGIGSASLLESFDIPVIIDNANVGENLQDHLNAGFSFEVADGVKTVDALARQDQAAIGAAMEAYMKEQKGPFASGGNFAGGFLPVVDFLTPEGKKELAKLLQEIKDDGKPFTKSHIEFVNDLLNTPTEGSGCFFSYPAQGNFIPEAGSNDIMISANANAGNYFTICSMLLHPLSRGSSHITSSNPETKVTIDPKYLSNPLDLEVLARHVRYISKIVSSEPLKSFLKPNGKKNYGAPEDMDDLEQIKEYVKKAALSAWHPTSTCAMLPLEKGGVVNEKLVVYGTKNLRIVDASVFPLATRGNCQTTVYAVAEKGADLIKADYGIYA</sequence>
<feature type="domain" description="Glucose-methanol-choline oxidoreductase N-terminal" evidence="4">
    <location>
        <begin position="83"/>
        <end position="106"/>
    </location>
</feature>
<dbReference type="PIRSF" id="PIRSF000137">
    <property type="entry name" value="Alcohol_oxidase"/>
    <property type="match status" value="1"/>
</dbReference>
<comment type="cofactor">
    <cofactor evidence="2">
        <name>FAD</name>
        <dbReference type="ChEBI" id="CHEBI:57692"/>
    </cofactor>
</comment>
<dbReference type="InterPro" id="IPR000172">
    <property type="entry name" value="GMC_OxRdtase_N"/>
</dbReference>
<evidence type="ECO:0000256" key="1">
    <source>
        <dbReference type="ARBA" id="ARBA00010790"/>
    </source>
</evidence>
<dbReference type="GO" id="GO:0050660">
    <property type="term" value="F:flavin adenine dinucleotide binding"/>
    <property type="evidence" value="ECO:0007669"/>
    <property type="project" value="InterPro"/>
</dbReference>
<organism evidence="5 6">
    <name type="scientific">Botrytis tulipae</name>
    <dbReference type="NCBI Taxonomy" id="87230"/>
    <lineage>
        <taxon>Eukaryota</taxon>
        <taxon>Fungi</taxon>
        <taxon>Dikarya</taxon>
        <taxon>Ascomycota</taxon>
        <taxon>Pezizomycotina</taxon>
        <taxon>Leotiomycetes</taxon>
        <taxon>Helotiales</taxon>
        <taxon>Sclerotiniaceae</taxon>
        <taxon>Botrytis</taxon>
    </lineage>
</organism>
<evidence type="ECO:0000313" key="6">
    <source>
        <dbReference type="Proteomes" id="UP000297777"/>
    </source>
</evidence>
<feature type="binding site" evidence="2">
    <location>
        <position position="237"/>
    </location>
    <ligand>
        <name>FAD</name>
        <dbReference type="ChEBI" id="CHEBI:57692"/>
    </ligand>
</feature>
<evidence type="ECO:0000313" key="5">
    <source>
        <dbReference type="EMBL" id="TGO07222.1"/>
    </source>
</evidence>
<dbReference type="InterPro" id="IPR036188">
    <property type="entry name" value="FAD/NAD-bd_sf"/>
</dbReference>
<feature type="binding site" evidence="2">
    <location>
        <begin position="543"/>
        <end position="544"/>
    </location>
    <ligand>
        <name>FAD</name>
        <dbReference type="ChEBI" id="CHEBI:57692"/>
    </ligand>
</feature>
<evidence type="ECO:0000256" key="3">
    <source>
        <dbReference type="RuleBase" id="RU003968"/>
    </source>
</evidence>
<name>A0A4Z1E8X5_9HELO</name>
<dbReference type="AlphaFoldDB" id="A0A4Z1E8X5"/>
<dbReference type="Pfam" id="PF00732">
    <property type="entry name" value="GMC_oxred_N"/>
    <property type="match status" value="1"/>
</dbReference>
<keyword evidence="3" id="KW-0285">Flavoprotein</keyword>
<keyword evidence="6" id="KW-1185">Reference proteome</keyword>
<dbReference type="Pfam" id="PF05199">
    <property type="entry name" value="GMC_oxred_C"/>
    <property type="match status" value="1"/>
</dbReference>
<dbReference type="EMBL" id="PQXH01000306">
    <property type="protein sequence ID" value="TGO07222.1"/>
    <property type="molecule type" value="Genomic_DNA"/>
</dbReference>
<proteinExistence type="inferred from homology"/>
<dbReference type="InterPro" id="IPR007867">
    <property type="entry name" value="GMC_OxRtase_C"/>
</dbReference>
<evidence type="ECO:0000256" key="2">
    <source>
        <dbReference type="PIRSR" id="PIRSR000137-2"/>
    </source>
</evidence>
<accession>A0A4Z1E8X5</accession>
<dbReference type="SUPFAM" id="SSF51905">
    <property type="entry name" value="FAD/NAD(P)-binding domain"/>
    <property type="match status" value="1"/>
</dbReference>
<comment type="caution">
    <text evidence="5">The sequence shown here is derived from an EMBL/GenBank/DDBJ whole genome shotgun (WGS) entry which is preliminary data.</text>
</comment>
<dbReference type="PANTHER" id="PTHR11552">
    <property type="entry name" value="GLUCOSE-METHANOL-CHOLINE GMC OXIDOREDUCTASE"/>
    <property type="match status" value="1"/>
</dbReference>
<dbReference type="GO" id="GO:0016614">
    <property type="term" value="F:oxidoreductase activity, acting on CH-OH group of donors"/>
    <property type="evidence" value="ECO:0007669"/>
    <property type="project" value="InterPro"/>
</dbReference>
<feature type="binding site" evidence="2">
    <location>
        <begin position="15"/>
        <end position="16"/>
    </location>
    <ligand>
        <name>FAD</name>
        <dbReference type="ChEBI" id="CHEBI:57692"/>
    </ligand>
</feature>
<keyword evidence="2 3" id="KW-0274">FAD</keyword>
<dbReference type="PROSITE" id="PS00623">
    <property type="entry name" value="GMC_OXRED_1"/>
    <property type="match status" value="1"/>
</dbReference>
<dbReference type="InterPro" id="IPR012132">
    <property type="entry name" value="GMC_OxRdtase"/>
</dbReference>
<dbReference type="Gene3D" id="3.50.50.60">
    <property type="entry name" value="FAD/NAD(P)-binding domain"/>
    <property type="match status" value="1"/>
</dbReference>
<gene>
    <name evidence="5" type="ORF">BTUL_0308g00060</name>
</gene>